<feature type="domain" description="Insecticide toxin TcdB middle/N-terminal" evidence="6">
    <location>
        <begin position="661"/>
        <end position="786"/>
    </location>
</feature>
<accession>A0ABY4WFK7</accession>
<dbReference type="SUPFAM" id="SSF69318">
    <property type="entry name" value="Integrin alpha N-terminal domain"/>
    <property type="match status" value="1"/>
</dbReference>
<feature type="region of interest" description="Disordered" evidence="4">
    <location>
        <begin position="1"/>
        <end position="21"/>
    </location>
</feature>
<evidence type="ECO:0000313" key="8">
    <source>
        <dbReference type="Proteomes" id="UP001056500"/>
    </source>
</evidence>
<dbReference type="Pfam" id="PF12256">
    <property type="entry name" value="TcdB_toxin_midN"/>
    <property type="match status" value="1"/>
</dbReference>
<dbReference type="PANTHER" id="PTHR32305:SF15">
    <property type="entry name" value="PROTEIN RHSA-RELATED"/>
    <property type="match status" value="1"/>
</dbReference>
<dbReference type="Pfam" id="PF03534">
    <property type="entry name" value="SpvB"/>
    <property type="match status" value="1"/>
</dbReference>
<dbReference type="InterPro" id="IPR022385">
    <property type="entry name" value="Rhs_assc_core"/>
</dbReference>
<comment type="subcellular location">
    <subcellularLocation>
        <location evidence="1">Secreted</location>
    </subcellularLocation>
</comment>
<feature type="domain" description="Insecticide toxin TcdB middle/C-terminal" evidence="5">
    <location>
        <begin position="872"/>
        <end position="1016"/>
    </location>
</feature>
<evidence type="ECO:0000256" key="2">
    <source>
        <dbReference type="ARBA" id="ARBA00022525"/>
    </source>
</evidence>
<dbReference type="Gene3D" id="2.180.10.10">
    <property type="entry name" value="RHS repeat-associated core"/>
    <property type="match status" value="1"/>
</dbReference>
<sequence>MVNKNQSGRNSSEGSLKISVPDLSLPAGGGAIRGISETFQPHPFTGSATFSIPIYTTPSRGFQPELSLTYSSGLGNGPFGIGFSLPLSSISRRTENGVPQYRSTDSFVFDNDEILVPQRTTEVEQDNETWTVTDYRPRVEGAFNKIQHWSNTVNSYWKVTTKDNLTSVYGQSDQARIFDPDSPSKIFRWLIEESFDAKGNKIKYHYKQENSENVPPQIYEQHRTFTANKYLESIRYGNYFNQQNQEQWAFQLIFNYGEYDISEEKLKTPHCHPHKAQRSWDCRPDPFSIYRSGFEIRTYRLCRSILLFHYLEKELGPEPCLVRSTEMTYRFSSELSLITDVEVKGYRRQSDGSYQIKAMPPVHVDYTSFQPANQCFSPLRVEGDREQIALLAAPNTQLVDLYGEGLPGFLYSDSSQTLYWKPLGAGGYQAPETPAYFPNHRDLRGADLALTSLEGNGKLDLVISEPVWGGFFAGESGGGWQPYRAFTSYPLDLANPSRQFVDMEGDGLADLVVLAQDSLRYYPSLKKAGYGGPVSRRLPQERMGSFPVTDEGDEQELVTFADLLGDGLSHRIRIRSGLVEYWPNLGHGSFSKRVIMGNAPVFEGGLDRNRLFLADLSGTGPADLIYVHSDRIEIYLNQSGNRFSDPFSIHLPEPFTAMDKILFADILGNGTACLVLIKGDCSARGYYYDFSGGTKPYLLHAIENNFGASTSIRYASSVSFYLQDRLERPWLTRLPFPVQVVEKVENTDHLTGNRLVTRYRYHDGFYDHQEREFNGFGYVEQWDGESFDSDVQREVAQNVGGGTGADLLTGALYVPPTYTKQWYHTGAYFEEGAFSRQYEHQYYQRDSLAYHMPDSSLDTAIQQTETETIRQAYGALKGQLLREEVYAQDHVAGLSDHPYLVTETNYQVNLLQPKGTQRHAVFFVHPLETIEYQYERDPTDPRVQHQFFLDVDDFGNVCTSCEIYYPRRVSGGGEKELFPKQLYSEEKRLFPEQQVLKAKLHVGSYINEQAEFWLIGVPYESKSYELNGLQVEELYFHSSLIKRQVDEALAQSIRYDQSFSPNRKEARLLSWEQHYFWNLTQTTPLPLGQISERSLYHRVEHAVFPKELANRVFQERITDDILEQDGGYQLREGYWWNKGLIQHYFTENDRQFFLPREVSSDGQHMADSLQTRTVMEYDAYALTPIRIKQYLSETSWNETASLIDYYTIQPWQLTDSNDNITQVLFDPLGMVIGTTAYGITEGKRQGDEDIGSYQVQDSASFADVLDFPHKYLQKLSSFFYYDLFAWMTDRQPARSAGLERHTYESELPEGEQTAVKIHSTFTDGFGRILESKVKTDPGVVFLRDAEGVLRSQENGRAIEGMAEERWIVSGKTIYNNKGNPVLQYESFFSPLRDYEDQRKMAGVLPAPTIHHYDPLSRLIRVDTPKGFFSKVVFTAWEEFHYDVNDTVLDSVYYQSFMQDYPDQPTQQPKDEKDALEKAALFYDTPETHVLNSTGDTFLRLTNNLGQVPPDFFARLVQGMNVTSHQVWSELLEKGYLMRKERFPEAGWVSRKFQPYEKDFLLELDEKFMPYAEEIVDMLRENELRTYQKLDITGNTLLSIDPRLYTSNQKHGTAYSNFRYVWDMVHQPLSIQSADAGDRLVLNNMFGNPIHAWDQRGFHETSKFDQLQRPVSIHVSGDDGRGLVLNQMVERMVYGEEEPDAKDKNLRGQLYRLYDQAGIITQSLYDINGQLLVSDRVLLQEYRKEANWDEPESVRVEKERFTTRFSYDALKRIQSKTTPDHSVYQPEYNQAGLLDKVNVQFADGTVHSFVKEIRYNAGSLPLSIVYENQVHARFTYEPSTHHLLGIHTTRPATDLQGIGRDPHLQQIFYTYDPHGNITRARDTSYETTFFNQQVVEPLSDYTYNPIYQLTQARGRQQPANSVHPNDREKLEIYRESYTYDDAGNLTSVRHHAPSSSWSREIRIAPDSNRAVNIRRKNGVSENLPVFYDENGNMLTLEHLSRVVWNYRNNIAQVDLIDRRDEPSDRCFYVYDSKGQRVRKIMEQKISDTITEISEKIYLGTLEIKRVRRVTAEKETLILERQTLLVREENICAVMINRWLTDRDHRETDQLGRRQIRYQLTDRQGSSSVETDGEANVISYEEYLPFGGTALIAGRNEREIVLREYRYCQKERDEKTGLYYYGARYYPPWLGRWLNPDPAWTVDGLNLYAFVGNNPTTFVDPDGKAKNNRNKGNSGKITKRNAALELGKAKKISKTFLKGKVEQKKAIISELRGGRSLRMTKMRQEAVRELLERNENRAQVAMDQFAAPPGKGTPLPDQVRNAASVQGSSFTGKHTYVEQQMIVSKKSITSDKRDSTGAAMAAAMKGYSGSELSASQYSGRDDKDRRGLGEAWCHLIAHFLGGAEAASNMVAGSHGSNLVQKGIEDAVANYVKANDTALLIRVGADVRQLSDGNLTHIADQFHYQIFDSGGKNQIFHTKFSAAILRAEGLQRDMEDRTLAELNRFFGTSTKKRAA</sequence>
<dbReference type="PRINTS" id="PR01341">
    <property type="entry name" value="SALSPVBPROT"/>
</dbReference>
<dbReference type="InterPro" id="IPR050708">
    <property type="entry name" value="T6SS_VgrG/RHS"/>
</dbReference>
<reference evidence="7" key="1">
    <citation type="submission" date="2022-06" db="EMBL/GenBank/DDBJ databases">
        <title>Genome sequencing of Brevibacillus sp. BB3-R1.</title>
        <authorList>
            <person name="Heo J."/>
            <person name="Lee D."/>
            <person name="Won M."/>
            <person name="Han B.-H."/>
            <person name="Hong S.-B."/>
            <person name="Kwon S.-W."/>
        </authorList>
    </citation>
    <scope>NUCLEOTIDE SEQUENCE</scope>
    <source>
        <strain evidence="7">BB3-R1</strain>
    </source>
</reference>
<evidence type="ECO:0000259" key="5">
    <source>
        <dbReference type="Pfam" id="PF12255"/>
    </source>
</evidence>
<feature type="compositionally biased region" description="Polar residues" evidence="4">
    <location>
        <begin position="1"/>
        <end position="14"/>
    </location>
</feature>
<evidence type="ECO:0008006" key="9">
    <source>
        <dbReference type="Google" id="ProtNLM"/>
    </source>
</evidence>
<evidence type="ECO:0000313" key="7">
    <source>
        <dbReference type="EMBL" id="USG65945.1"/>
    </source>
</evidence>
<dbReference type="InterPro" id="IPR028994">
    <property type="entry name" value="Integrin_alpha_N"/>
</dbReference>
<dbReference type="Proteomes" id="UP001056500">
    <property type="component" value="Chromosome"/>
</dbReference>
<evidence type="ECO:0000259" key="6">
    <source>
        <dbReference type="Pfam" id="PF12256"/>
    </source>
</evidence>
<keyword evidence="2" id="KW-0964">Secreted</keyword>
<keyword evidence="8" id="KW-1185">Reference proteome</keyword>
<dbReference type="Pfam" id="PF12255">
    <property type="entry name" value="TcdB_toxin_midC"/>
    <property type="match status" value="1"/>
</dbReference>
<organism evidence="7 8">
    <name type="scientific">Brevibacillus ruminantium</name>
    <dbReference type="NCBI Taxonomy" id="2950604"/>
    <lineage>
        <taxon>Bacteria</taxon>
        <taxon>Bacillati</taxon>
        <taxon>Bacillota</taxon>
        <taxon>Bacilli</taxon>
        <taxon>Bacillales</taxon>
        <taxon>Paenibacillaceae</taxon>
        <taxon>Brevibacillus</taxon>
    </lineage>
</organism>
<protein>
    <recommendedName>
        <fullName evidence="9">Toxin</fullName>
    </recommendedName>
</protein>
<evidence type="ECO:0000256" key="4">
    <source>
        <dbReference type="SAM" id="MobiDB-lite"/>
    </source>
</evidence>
<evidence type="ECO:0000256" key="3">
    <source>
        <dbReference type="ARBA" id="ARBA00023026"/>
    </source>
</evidence>
<dbReference type="InterPro" id="IPR003284">
    <property type="entry name" value="Sal_SpvB"/>
</dbReference>
<dbReference type="InterPro" id="IPR022044">
    <property type="entry name" value="TcdB_toxin_mid/C"/>
</dbReference>
<proteinExistence type="predicted"/>
<gene>
    <name evidence="7" type="ORF">NDK47_00890</name>
</gene>
<dbReference type="NCBIfam" id="TIGR03696">
    <property type="entry name" value="Rhs_assc_core"/>
    <property type="match status" value="1"/>
</dbReference>
<keyword evidence="3" id="KW-0843">Virulence</keyword>
<dbReference type="PANTHER" id="PTHR32305">
    <property type="match status" value="1"/>
</dbReference>
<name>A0ABY4WFK7_9BACL</name>
<dbReference type="InterPro" id="IPR022045">
    <property type="entry name" value="TcdB_toxin_mid/N"/>
</dbReference>
<dbReference type="RefSeq" id="WP_251873029.1">
    <property type="nucleotide sequence ID" value="NZ_CP098755.1"/>
</dbReference>
<evidence type="ECO:0000256" key="1">
    <source>
        <dbReference type="ARBA" id="ARBA00004613"/>
    </source>
</evidence>
<dbReference type="EMBL" id="CP098755">
    <property type="protein sequence ID" value="USG65945.1"/>
    <property type="molecule type" value="Genomic_DNA"/>
</dbReference>